<keyword evidence="3" id="KW-0804">Transcription</keyword>
<dbReference type="SMART" id="SM00344">
    <property type="entry name" value="HTH_ASNC"/>
    <property type="match status" value="1"/>
</dbReference>
<protein>
    <submittedName>
        <fullName evidence="5">AsnC family transcriptional regulator</fullName>
    </submittedName>
</protein>
<dbReference type="InterPro" id="IPR000485">
    <property type="entry name" value="AsnC-type_HTH_dom"/>
</dbReference>
<keyword evidence="2" id="KW-0238">DNA-binding</keyword>
<dbReference type="InterPro" id="IPR056526">
    <property type="entry name" value="TRASH_HVO_1752"/>
</dbReference>
<evidence type="ECO:0000256" key="3">
    <source>
        <dbReference type="ARBA" id="ARBA00023163"/>
    </source>
</evidence>
<dbReference type="GO" id="GO:0005829">
    <property type="term" value="C:cytosol"/>
    <property type="evidence" value="ECO:0007669"/>
    <property type="project" value="TreeGrafter"/>
</dbReference>
<feature type="domain" description="HTH asnC-type" evidence="4">
    <location>
        <begin position="4"/>
        <end position="67"/>
    </location>
</feature>
<keyword evidence="1" id="KW-0805">Transcription regulation</keyword>
<dbReference type="PROSITE" id="PS00519">
    <property type="entry name" value="HTH_ASNC_1"/>
    <property type="match status" value="1"/>
</dbReference>
<evidence type="ECO:0000313" key="5">
    <source>
        <dbReference type="EMBL" id="MCU4750902.1"/>
    </source>
</evidence>
<dbReference type="EMBL" id="JAOPJZ010000001">
    <property type="protein sequence ID" value="MCU4750902.1"/>
    <property type="molecule type" value="Genomic_DNA"/>
</dbReference>
<dbReference type="InterPro" id="IPR036390">
    <property type="entry name" value="WH_DNA-bd_sf"/>
</dbReference>
<keyword evidence="6" id="KW-1185">Reference proteome</keyword>
<dbReference type="InterPro" id="IPR019885">
    <property type="entry name" value="Tscrpt_reg_HTH_AsnC-type_CS"/>
</dbReference>
<comment type="caution">
    <text evidence="5">The sequence shown here is derived from an EMBL/GenBank/DDBJ whole genome shotgun (WGS) entry which is preliminary data.</text>
</comment>
<dbReference type="Pfam" id="PF24273">
    <property type="entry name" value="TRASH_HVO_1752_C"/>
    <property type="match status" value="1"/>
</dbReference>
<dbReference type="SMART" id="SM00746">
    <property type="entry name" value="TRASH"/>
    <property type="match status" value="1"/>
</dbReference>
<name>A0AAP2Z542_9EURY</name>
<dbReference type="InterPro" id="IPR019888">
    <property type="entry name" value="Tscrpt_reg_AsnC-like"/>
</dbReference>
<evidence type="ECO:0000313" key="6">
    <source>
        <dbReference type="Proteomes" id="UP001321047"/>
    </source>
</evidence>
<sequence length="196" mass="22262">MRNLDETDLKILSMLAENARRSFSEIGDEVNLSGPAVSDRVTRLQEAGIINHFTIDVDRSQLRAGIPVLIQVELPSGSHEAARERVRDSDGIEHVFVTSEGDIWFYARVEAQNVRVWVESLFDEIEPIDYTVTLIDDVEWTPSVEGVEFALTCAECSNTVDNEGETTRIDGEIYHFCCQSCLTRFEERYRRLEEGA</sequence>
<dbReference type="PANTHER" id="PTHR30154:SF34">
    <property type="entry name" value="TRANSCRIPTIONAL REGULATOR AZLB"/>
    <property type="match status" value="1"/>
</dbReference>
<dbReference type="AlphaFoldDB" id="A0AAP2Z542"/>
<organism evidence="5 6">
    <name type="scientific">Natronosalvus hydrolyticus</name>
    <dbReference type="NCBI Taxonomy" id="2979988"/>
    <lineage>
        <taxon>Archaea</taxon>
        <taxon>Methanobacteriati</taxon>
        <taxon>Methanobacteriota</taxon>
        <taxon>Stenosarchaea group</taxon>
        <taxon>Halobacteria</taxon>
        <taxon>Halobacteriales</taxon>
        <taxon>Natrialbaceae</taxon>
        <taxon>Natronosalvus</taxon>
    </lineage>
</organism>
<proteinExistence type="predicted"/>
<dbReference type="GO" id="GO:0043565">
    <property type="term" value="F:sequence-specific DNA binding"/>
    <property type="evidence" value="ECO:0007669"/>
    <property type="project" value="InterPro"/>
</dbReference>
<dbReference type="InterPro" id="IPR036388">
    <property type="entry name" value="WH-like_DNA-bd_sf"/>
</dbReference>
<dbReference type="PANTHER" id="PTHR30154">
    <property type="entry name" value="LEUCINE-RESPONSIVE REGULATORY PROTEIN"/>
    <property type="match status" value="1"/>
</dbReference>
<dbReference type="GO" id="GO:0043200">
    <property type="term" value="P:response to amino acid"/>
    <property type="evidence" value="ECO:0007669"/>
    <property type="project" value="TreeGrafter"/>
</dbReference>
<evidence type="ECO:0000256" key="1">
    <source>
        <dbReference type="ARBA" id="ARBA00023015"/>
    </source>
</evidence>
<reference evidence="5 6" key="1">
    <citation type="submission" date="2022-09" db="EMBL/GenBank/DDBJ databases">
        <title>Enrichment on poylsaccharides allowed isolation of novel metabolic and taxonomic groups of Haloarchaea.</title>
        <authorList>
            <person name="Sorokin D.Y."/>
            <person name="Elcheninov A.G."/>
            <person name="Khizhniak T.V."/>
            <person name="Kolganova T.V."/>
            <person name="Kublanov I.V."/>
        </authorList>
    </citation>
    <scope>NUCLEOTIDE SEQUENCE [LARGE SCALE GENOMIC DNA]</scope>
    <source>
        <strain evidence="5 6">AArc-curdl1</strain>
    </source>
</reference>
<dbReference type="Proteomes" id="UP001321047">
    <property type="component" value="Unassembled WGS sequence"/>
</dbReference>
<dbReference type="SUPFAM" id="SSF46785">
    <property type="entry name" value="Winged helix' DNA-binding domain"/>
    <property type="match status" value="1"/>
</dbReference>
<evidence type="ECO:0000259" key="4">
    <source>
        <dbReference type="PROSITE" id="PS50956"/>
    </source>
</evidence>
<dbReference type="PROSITE" id="PS50956">
    <property type="entry name" value="HTH_ASNC_2"/>
    <property type="match status" value="1"/>
</dbReference>
<dbReference type="PRINTS" id="PR00033">
    <property type="entry name" value="HTHASNC"/>
</dbReference>
<gene>
    <name evidence="5" type="ORF">OB919_02715</name>
</gene>
<dbReference type="Gene3D" id="1.10.10.10">
    <property type="entry name" value="Winged helix-like DNA-binding domain superfamily/Winged helix DNA-binding domain"/>
    <property type="match status" value="1"/>
</dbReference>
<dbReference type="CDD" id="cd00090">
    <property type="entry name" value="HTH_ARSR"/>
    <property type="match status" value="1"/>
</dbReference>
<dbReference type="InterPro" id="IPR011991">
    <property type="entry name" value="ArsR-like_HTH"/>
</dbReference>
<dbReference type="RefSeq" id="WP_342806125.1">
    <property type="nucleotide sequence ID" value="NZ_JAOPJZ010000001.1"/>
</dbReference>
<dbReference type="InterPro" id="IPR011017">
    <property type="entry name" value="TRASH_dom"/>
</dbReference>
<accession>A0AAP2Z542</accession>
<evidence type="ECO:0000256" key="2">
    <source>
        <dbReference type="ARBA" id="ARBA00023125"/>
    </source>
</evidence>
<dbReference type="Pfam" id="PF13404">
    <property type="entry name" value="HTH_AsnC-type"/>
    <property type="match status" value="1"/>
</dbReference>